<dbReference type="PANTHER" id="PTHR43135">
    <property type="entry name" value="ALPHA-D-RIBOSE 1-METHYLPHOSPHONATE 5-TRIPHOSPHATE DIPHOSPHATASE"/>
    <property type="match status" value="1"/>
</dbReference>
<dbReference type="Pfam" id="PF01979">
    <property type="entry name" value="Amidohydro_1"/>
    <property type="match status" value="1"/>
</dbReference>
<gene>
    <name evidence="4" type="ORF">NM04_13355</name>
</gene>
<dbReference type="Gene3D" id="3.40.50.10910">
    <property type="entry name" value="Amidohydrolase"/>
    <property type="match status" value="1"/>
</dbReference>
<dbReference type="InterPro" id="IPR013857">
    <property type="entry name" value="NADH-UbQ_OxRdtase-assoc_prot30"/>
</dbReference>
<keyword evidence="1" id="KW-0732">Signal</keyword>
<comment type="caution">
    <text evidence="4">The sequence shown here is derived from an EMBL/GenBank/DDBJ whole genome shotgun (WGS) entry which is preliminary data.</text>
</comment>
<dbReference type="RefSeq" id="WP_123070003.1">
    <property type="nucleotide sequence ID" value="NZ_JSAB01000125.1"/>
</dbReference>
<dbReference type="Gene3D" id="2.60.120.430">
    <property type="entry name" value="Galactose-binding lectin"/>
    <property type="match status" value="1"/>
</dbReference>
<feature type="signal peptide" evidence="1">
    <location>
        <begin position="1"/>
        <end position="23"/>
    </location>
</feature>
<evidence type="ECO:0000259" key="3">
    <source>
        <dbReference type="Pfam" id="PF08547"/>
    </source>
</evidence>
<dbReference type="Gene3D" id="2.30.40.10">
    <property type="entry name" value="Urease, subunit C, domain 1"/>
    <property type="match status" value="1"/>
</dbReference>
<evidence type="ECO:0000259" key="2">
    <source>
        <dbReference type="Pfam" id="PF01979"/>
    </source>
</evidence>
<dbReference type="GO" id="GO:0016810">
    <property type="term" value="F:hydrolase activity, acting on carbon-nitrogen (but not peptide) bonds"/>
    <property type="evidence" value="ECO:0007669"/>
    <property type="project" value="InterPro"/>
</dbReference>
<feature type="chain" id="PRO_5018991873" evidence="1">
    <location>
        <begin position="24"/>
        <end position="604"/>
    </location>
</feature>
<dbReference type="InterPro" id="IPR011059">
    <property type="entry name" value="Metal-dep_hydrolase_composite"/>
</dbReference>
<dbReference type="InterPro" id="IPR008979">
    <property type="entry name" value="Galactose-bd-like_sf"/>
</dbReference>
<dbReference type="Gene3D" id="3.30.110.90">
    <property type="entry name" value="Amidohydrolase"/>
    <property type="match status" value="1"/>
</dbReference>
<feature type="domain" description="Amidohydrolase-related" evidence="2">
    <location>
        <begin position="74"/>
        <end position="412"/>
    </location>
</feature>
<dbReference type="InterPro" id="IPR051781">
    <property type="entry name" value="Metallo-dep_Hydrolase"/>
</dbReference>
<dbReference type="OrthoDB" id="9782972at2"/>
<dbReference type="Proteomes" id="UP000283254">
    <property type="component" value="Unassembled WGS sequence"/>
</dbReference>
<name>A0A422QJT6_9BURK</name>
<dbReference type="InterPro" id="IPR032466">
    <property type="entry name" value="Metal_Hydrolase"/>
</dbReference>
<feature type="domain" description="NADH:ubiquinone oxidoreductase intermediate-associated protein 30" evidence="3">
    <location>
        <begin position="458"/>
        <end position="570"/>
    </location>
</feature>
<evidence type="ECO:0000313" key="5">
    <source>
        <dbReference type="Proteomes" id="UP000283254"/>
    </source>
</evidence>
<dbReference type="PANTHER" id="PTHR43135:SF3">
    <property type="entry name" value="ALPHA-D-RIBOSE 1-METHYLPHOSPHONATE 5-TRIPHOSPHATE DIPHOSPHATASE"/>
    <property type="match status" value="1"/>
</dbReference>
<keyword evidence="5" id="KW-1185">Reference proteome</keyword>
<dbReference type="Pfam" id="PF08547">
    <property type="entry name" value="CIA30"/>
    <property type="match status" value="1"/>
</dbReference>
<evidence type="ECO:0000256" key="1">
    <source>
        <dbReference type="SAM" id="SignalP"/>
    </source>
</evidence>
<sequence length="604" mass="62700">MSAPVLRTIVAVAGLSLSTLALAAATLVQDVRVFDGKTVHERRSVLFDGGVIVDADFRGTPPAGSRIVSGAGRTLLPGLIDAHTHAFRQLDLPLLFGVTTQVDMFTAVPLMQEVKGSMAAGRNAGRADMFSAGTLATAPNGHGTQYGLPIPTLSRPDQARDFVDARIAEGSDFIKIVLEAGGQGTSKMNSLDLATAKALIEAAHLRGKLAVVHVSNEQDARAALEAGADGLVHLFLGAAPDRQAIDGLARLARIRGAFVIPTFAVLESMAGVRGDDLLADARLAALVDREGAATLKARYGAQARPQALAAPKAVTAALRKAGVPILAGTDAGNAGTLYGISMHRELAALVEAGLSPAEALAAATSAPTAAFRLGRRGCIVKGCKADLLLVDGNPAADIRATRHIVEVWKDGQSANGLRDARRQRVAQEGSGAIRQALPPDGRISDFSEGRLGSPFGSGWLPSTDQFAGGKSTVKLEVLPPLPDGQVPLAVRATVAPGLPFAWSSVAFMPGAQPMQAADLSAAKTLRFKVRGDGKTYQVMLMGAGNARPSTVPFVAKGEWEEVSVPLSAFAGIDPAAVAMLAFSAGPQPGDYRFELADVRLLEQE</sequence>
<organism evidence="4 5">
    <name type="scientific">Massilia aurea</name>
    <dbReference type="NCBI Taxonomy" id="373040"/>
    <lineage>
        <taxon>Bacteria</taxon>
        <taxon>Pseudomonadati</taxon>
        <taxon>Pseudomonadota</taxon>
        <taxon>Betaproteobacteria</taxon>
        <taxon>Burkholderiales</taxon>
        <taxon>Oxalobacteraceae</taxon>
        <taxon>Telluria group</taxon>
        <taxon>Massilia</taxon>
    </lineage>
</organism>
<dbReference type="Gene3D" id="1.20.58.520">
    <property type="entry name" value="Amidohydrolase"/>
    <property type="match status" value="1"/>
</dbReference>
<dbReference type="SUPFAM" id="SSF51338">
    <property type="entry name" value="Composite domain of metallo-dependent hydrolases"/>
    <property type="match status" value="1"/>
</dbReference>
<dbReference type="EMBL" id="JSAB01000125">
    <property type="protein sequence ID" value="RNF30250.1"/>
    <property type="molecule type" value="Genomic_DNA"/>
</dbReference>
<dbReference type="SUPFAM" id="SSF49785">
    <property type="entry name" value="Galactose-binding domain-like"/>
    <property type="match status" value="1"/>
</dbReference>
<evidence type="ECO:0000313" key="4">
    <source>
        <dbReference type="EMBL" id="RNF30250.1"/>
    </source>
</evidence>
<protein>
    <submittedName>
        <fullName evidence="4">Amidohydrolase</fullName>
    </submittedName>
</protein>
<proteinExistence type="predicted"/>
<dbReference type="AlphaFoldDB" id="A0A422QJT6"/>
<dbReference type="InterPro" id="IPR006680">
    <property type="entry name" value="Amidohydro-rel"/>
</dbReference>
<dbReference type="SUPFAM" id="SSF51556">
    <property type="entry name" value="Metallo-dependent hydrolases"/>
    <property type="match status" value="1"/>
</dbReference>
<accession>A0A422QJT6</accession>
<reference evidence="4" key="1">
    <citation type="submission" date="2014-10" db="EMBL/GenBank/DDBJ databases">
        <title>Massilia sp. genome.</title>
        <authorList>
            <person name="Xu B."/>
            <person name="Dai L."/>
            <person name="Huang Z."/>
        </authorList>
    </citation>
    <scope>NUCLEOTIDE SEQUENCE [LARGE SCALE GENOMIC DNA]</scope>
    <source>
        <strain evidence="4">CFS-1</strain>
    </source>
</reference>